<name>A0A2S5JH63_9RHOB</name>
<dbReference type="PROSITE" id="PS00061">
    <property type="entry name" value="ADH_SHORT"/>
    <property type="match status" value="1"/>
</dbReference>
<dbReference type="PANTHER" id="PTHR44196">
    <property type="entry name" value="DEHYDROGENASE/REDUCTASE SDR FAMILY MEMBER 7B"/>
    <property type="match status" value="1"/>
</dbReference>
<dbReference type="RefSeq" id="WP_104070415.1">
    <property type="nucleotide sequence ID" value="NZ_PRDS01000004.1"/>
</dbReference>
<comment type="caution">
    <text evidence="4">The sequence shown here is derived from an EMBL/GenBank/DDBJ whole genome shotgun (WGS) entry which is preliminary data.</text>
</comment>
<dbReference type="Proteomes" id="UP000239736">
    <property type="component" value="Unassembled WGS sequence"/>
</dbReference>
<dbReference type="SMART" id="SM00822">
    <property type="entry name" value="PKS_KR"/>
    <property type="match status" value="1"/>
</dbReference>
<dbReference type="PANTHER" id="PTHR44196:SF1">
    <property type="entry name" value="DEHYDROGENASE_REDUCTASE SDR FAMILY MEMBER 7B"/>
    <property type="match status" value="1"/>
</dbReference>
<dbReference type="AlphaFoldDB" id="A0A2S5JH63"/>
<keyword evidence="2" id="KW-0560">Oxidoreductase</keyword>
<keyword evidence="5" id="KW-1185">Reference proteome</keyword>
<protein>
    <submittedName>
        <fullName evidence="4">Short-subunit dehydrogenase</fullName>
    </submittedName>
</protein>
<dbReference type="GO" id="GO:0016020">
    <property type="term" value="C:membrane"/>
    <property type="evidence" value="ECO:0007669"/>
    <property type="project" value="TreeGrafter"/>
</dbReference>
<reference evidence="4 5" key="1">
    <citation type="submission" date="2018-01" db="EMBL/GenBank/DDBJ databases">
        <title>Genomic Encyclopedia of Archaeal and Bacterial Type Strains, Phase II (KMG-II): from individual species to whole genera.</title>
        <authorList>
            <person name="Goeker M."/>
        </authorList>
    </citation>
    <scope>NUCLEOTIDE SEQUENCE [LARGE SCALE GENOMIC DNA]</scope>
    <source>
        <strain evidence="4 5">DSM 12048</strain>
    </source>
</reference>
<dbReference type="EMBL" id="PRDS01000004">
    <property type="protein sequence ID" value="PPB80770.1"/>
    <property type="molecule type" value="Genomic_DNA"/>
</dbReference>
<dbReference type="SUPFAM" id="SSF51735">
    <property type="entry name" value="NAD(P)-binding Rossmann-fold domains"/>
    <property type="match status" value="1"/>
</dbReference>
<feature type="domain" description="Ketoreductase" evidence="3">
    <location>
        <begin position="7"/>
        <end position="184"/>
    </location>
</feature>
<sequence length="248" mass="26869">MSRIAGREFWIIGASEGLGRALARGIVARGGRVVLSARSAGRLQDLAAELAPRARVVTLDVTDDDSADRAVREAGSTDGVIYSAGRYEPMRARDWDAAESVAMAQVNFVGALRVLGRVVPEMARRGRGQVMIVGSLSAHRGLPGAIGYGASKAALLSLAQTMRADLAGTGVTVQIANPGFIRTRLTEKNDFDMPSLMDPEDAAARILDQIESGRFETNFPRPFALLFTLGRFLPLSWFHRIFRRAQKD</sequence>
<evidence type="ECO:0000256" key="2">
    <source>
        <dbReference type="ARBA" id="ARBA00023002"/>
    </source>
</evidence>
<evidence type="ECO:0000259" key="3">
    <source>
        <dbReference type="SMART" id="SM00822"/>
    </source>
</evidence>
<dbReference type="Pfam" id="PF00106">
    <property type="entry name" value="adh_short"/>
    <property type="match status" value="1"/>
</dbReference>
<dbReference type="PRINTS" id="PR00081">
    <property type="entry name" value="GDHRDH"/>
</dbReference>
<dbReference type="GO" id="GO:0016491">
    <property type="term" value="F:oxidoreductase activity"/>
    <property type="evidence" value="ECO:0007669"/>
    <property type="project" value="UniProtKB-KW"/>
</dbReference>
<gene>
    <name evidence="4" type="ORF">LV82_01502</name>
</gene>
<comment type="similarity">
    <text evidence="1">Belongs to the short-chain dehydrogenases/reductases (SDR) family.</text>
</comment>
<organism evidence="4 5">
    <name type="scientific">Albidovulum inexpectatum</name>
    <dbReference type="NCBI Taxonomy" id="196587"/>
    <lineage>
        <taxon>Bacteria</taxon>
        <taxon>Pseudomonadati</taxon>
        <taxon>Pseudomonadota</taxon>
        <taxon>Alphaproteobacteria</taxon>
        <taxon>Rhodobacterales</taxon>
        <taxon>Paracoccaceae</taxon>
        <taxon>Albidovulum</taxon>
    </lineage>
</organism>
<dbReference type="InterPro" id="IPR036291">
    <property type="entry name" value="NAD(P)-bd_dom_sf"/>
</dbReference>
<dbReference type="Gene3D" id="3.40.50.720">
    <property type="entry name" value="NAD(P)-binding Rossmann-like Domain"/>
    <property type="match status" value="1"/>
</dbReference>
<dbReference type="InterPro" id="IPR020904">
    <property type="entry name" value="Sc_DH/Rdtase_CS"/>
</dbReference>
<dbReference type="InterPro" id="IPR057326">
    <property type="entry name" value="KR_dom"/>
</dbReference>
<accession>A0A2S5JH63</accession>
<dbReference type="OrthoDB" id="335726at2"/>
<evidence type="ECO:0000313" key="4">
    <source>
        <dbReference type="EMBL" id="PPB80770.1"/>
    </source>
</evidence>
<evidence type="ECO:0000256" key="1">
    <source>
        <dbReference type="ARBA" id="ARBA00006484"/>
    </source>
</evidence>
<dbReference type="InterPro" id="IPR002347">
    <property type="entry name" value="SDR_fam"/>
</dbReference>
<evidence type="ECO:0000313" key="5">
    <source>
        <dbReference type="Proteomes" id="UP000239736"/>
    </source>
</evidence>
<proteinExistence type="inferred from homology"/>